<dbReference type="AlphaFoldDB" id="A1S022"/>
<accession>A1S022</accession>
<dbReference type="HOGENOM" id="CLU_171558_0_0_2"/>
<protein>
    <submittedName>
        <fullName evidence="1">Uncharacterized protein</fullName>
    </submittedName>
</protein>
<reference evidence="2" key="1">
    <citation type="journal article" date="2008" name="J. Bacteriol.">
        <title>Genome sequence of Thermofilum pendens reveals an exceptional loss of biosynthetic pathways without genome reduction.</title>
        <authorList>
            <person name="Anderson I."/>
            <person name="Rodriguez J."/>
            <person name="Susanti D."/>
            <person name="Porat I."/>
            <person name="Reich C."/>
            <person name="Ulrich L.E."/>
            <person name="Elkins J.G."/>
            <person name="Mavromatis K."/>
            <person name="Lykidis A."/>
            <person name="Kim E."/>
            <person name="Thompson L.S."/>
            <person name="Nolan M."/>
            <person name="Land M."/>
            <person name="Copeland A."/>
            <person name="Lapidus A."/>
            <person name="Lucas S."/>
            <person name="Detter C."/>
            <person name="Zhulin I.B."/>
            <person name="Olsen G.J."/>
            <person name="Whitman W."/>
            <person name="Mukhopadhyay B."/>
            <person name="Bristow J."/>
            <person name="Kyrpides N."/>
        </authorList>
    </citation>
    <scope>NUCLEOTIDE SEQUENCE [LARGE SCALE GENOMIC DNA]</scope>
    <source>
        <strain evidence="2">DSM 2475 / Hrk 5</strain>
    </source>
</reference>
<proteinExistence type="predicted"/>
<dbReference type="Proteomes" id="UP000000641">
    <property type="component" value="Chromosome"/>
</dbReference>
<evidence type="ECO:0000313" key="1">
    <source>
        <dbReference type="EMBL" id="ABL78802.1"/>
    </source>
</evidence>
<keyword evidence="2" id="KW-1185">Reference proteome</keyword>
<evidence type="ECO:0000313" key="2">
    <source>
        <dbReference type="Proteomes" id="UP000000641"/>
    </source>
</evidence>
<dbReference type="EMBL" id="CP000505">
    <property type="protein sequence ID" value="ABL78802.1"/>
    <property type="molecule type" value="Genomic_DNA"/>
</dbReference>
<dbReference type="KEGG" id="tpe:Tpen_1405"/>
<organism evidence="1 2">
    <name type="scientific">Thermofilum pendens (strain DSM 2475 / Hrk 5)</name>
    <dbReference type="NCBI Taxonomy" id="368408"/>
    <lineage>
        <taxon>Archaea</taxon>
        <taxon>Thermoproteota</taxon>
        <taxon>Thermoprotei</taxon>
        <taxon>Thermofilales</taxon>
        <taxon>Thermofilaceae</taxon>
        <taxon>Thermofilum</taxon>
    </lineage>
</organism>
<dbReference type="eggNOG" id="arCOG07453">
    <property type="taxonomic scope" value="Archaea"/>
</dbReference>
<name>A1S022_THEPD</name>
<dbReference type="RefSeq" id="WP_011753067.1">
    <property type="nucleotide sequence ID" value="NC_008698.1"/>
</dbReference>
<dbReference type="OrthoDB" id="101774at2157"/>
<dbReference type="EnsemblBacteria" id="ABL78802">
    <property type="protein sequence ID" value="ABL78802"/>
    <property type="gene ID" value="Tpen_1405"/>
</dbReference>
<gene>
    <name evidence="1" type="ordered locus">Tpen_1405</name>
</gene>
<sequence length="110" mass="12399">MSASLSEPPEPLEIKEKIRALRSALGAGLEADRLAVWTGNMLARYLWGAWGAELKRAGFTWQSFMSLLKLHTDDVVAWALRDNLSWGELVRRVISSVEGRRRSDLSRFLG</sequence>
<dbReference type="GeneID" id="4601819"/>